<proteinExistence type="predicted"/>
<dbReference type="RefSeq" id="WP_378973839.1">
    <property type="nucleotide sequence ID" value="NZ_JBHSWN010000001.1"/>
</dbReference>
<keyword evidence="1" id="KW-0732">Signal</keyword>
<dbReference type="Pfam" id="PF05239">
    <property type="entry name" value="PRC"/>
    <property type="match status" value="1"/>
</dbReference>
<gene>
    <name evidence="3" type="ORF">ACFQE0_23005</name>
</gene>
<evidence type="ECO:0000256" key="1">
    <source>
        <dbReference type="SAM" id="SignalP"/>
    </source>
</evidence>
<evidence type="ECO:0000259" key="2">
    <source>
        <dbReference type="Pfam" id="PF05239"/>
    </source>
</evidence>
<keyword evidence="4" id="KW-1185">Reference proteome</keyword>
<sequence>MRAIRLCAPILALAVATPAFAQQADLGSLGTVVPGTGPGTNVHGTAPGPLMEAANAEDAAKRQNLKPVTFLASKVIGVEVRNAAGGRVGTIEDLLVTGGTLRAVVINVTRFLGLDDKRIAVEPGALVLRPGGDRFTAVLDMGTDAISDAEPFNPAKALASR</sequence>
<dbReference type="InterPro" id="IPR011033">
    <property type="entry name" value="PRC_barrel-like_sf"/>
</dbReference>
<dbReference type="InterPro" id="IPR027275">
    <property type="entry name" value="PRC-brl_dom"/>
</dbReference>
<reference evidence="4" key="1">
    <citation type="journal article" date="2019" name="Int. J. Syst. Evol. Microbiol.">
        <title>The Global Catalogue of Microorganisms (GCM) 10K type strain sequencing project: providing services to taxonomists for standard genome sequencing and annotation.</title>
        <authorList>
            <consortium name="The Broad Institute Genomics Platform"/>
            <consortium name="The Broad Institute Genome Sequencing Center for Infectious Disease"/>
            <person name="Wu L."/>
            <person name="Ma J."/>
        </authorList>
    </citation>
    <scope>NUCLEOTIDE SEQUENCE [LARGE SCALE GENOMIC DNA]</scope>
    <source>
        <strain evidence="4">CCUG 48316</strain>
    </source>
</reference>
<evidence type="ECO:0000313" key="3">
    <source>
        <dbReference type="EMBL" id="MFC6792191.1"/>
    </source>
</evidence>
<protein>
    <submittedName>
        <fullName evidence="3">PRC-barrel domain-containing protein</fullName>
    </submittedName>
</protein>
<feature type="domain" description="PRC-barrel" evidence="2">
    <location>
        <begin position="69"/>
        <end position="136"/>
    </location>
</feature>
<evidence type="ECO:0000313" key="4">
    <source>
        <dbReference type="Proteomes" id="UP001596292"/>
    </source>
</evidence>
<dbReference type="SUPFAM" id="SSF50346">
    <property type="entry name" value="PRC-barrel domain"/>
    <property type="match status" value="1"/>
</dbReference>
<feature type="chain" id="PRO_5046596670" evidence="1">
    <location>
        <begin position="22"/>
        <end position="161"/>
    </location>
</feature>
<name>A0ABW2BSA0_9HYPH</name>
<feature type="signal peptide" evidence="1">
    <location>
        <begin position="1"/>
        <end position="21"/>
    </location>
</feature>
<organism evidence="3 4">
    <name type="scientific">Methylobacterium komagatae</name>
    <dbReference type="NCBI Taxonomy" id="374425"/>
    <lineage>
        <taxon>Bacteria</taxon>
        <taxon>Pseudomonadati</taxon>
        <taxon>Pseudomonadota</taxon>
        <taxon>Alphaproteobacteria</taxon>
        <taxon>Hyphomicrobiales</taxon>
        <taxon>Methylobacteriaceae</taxon>
        <taxon>Methylobacterium</taxon>
    </lineage>
</organism>
<comment type="caution">
    <text evidence="3">The sequence shown here is derived from an EMBL/GenBank/DDBJ whole genome shotgun (WGS) entry which is preliminary data.</text>
</comment>
<dbReference type="EMBL" id="JBHSWN010000001">
    <property type="protein sequence ID" value="MFC6792191.1"/>
    <property type="molecule type" value="Genomic_DNA"/>
</dbReference>
<accession>A0ABW2BSA0</accession>
<dbReference type="Gene3D" id="2.30.30.240">
    <property type="entry name" value="PRC-barrel domain"/>
    <property type="match status" value="1"/>
</dbReference>
<dbReference type="Proteomes" id="UP001596292">
    <property type="component" value="Unassembled WGS sequence"/>
</dbReference>